<dbReference type="InterPro" id="IPR029063">
    <property type="entry name" value="SAM-dependent_MTases_sf"/>
</dbReference>
<dbReference type="Gene3D" id="3.40.50.150">
    <property type="entry name" value="Vaccinia Virus protein VP39"/>
    <property type="match status" value="2"/>
</dbReference>
<dbReference type="InterPro" id="IPR001678">
    <property type="entry name" value="MeTrfase_RsmB-F_NOP2_dom"/>
</dbReference>
<dbReference type="GO" id="GO:0003723">
    <property type="term" value="F:RNA binding"/>
    <property type="evidence" value="ECO:0007669"/>
    <property type="project" value="UniProtKB-UniRule"/>
</dbReference>
<dbReference type="InterPro" id="IPR049560">
    <property type="entry name" value="MeTrfase_RsmB-F_NOP2_cat"/>
</dbReference>
<dbReference type="EMBL" id="OE181046">
    <property type="protein sequence ID" value="CAD7572470.1"/>
    <property type="molecule type" value="Genomic_DNA"/>
</dbReference>
<comment type="similarity">
    <text evidence="5">Belongs to the class I-like SAM-binding methyltransferase superfamily. RsmB/NOP family.</text>
</comment>
<evidence type="ECO:0000256" key="4">
    <source>
        <dbReference type="ARBA" id="ARBA00022884"/>
    </source>
</evidence>
<gene>
    <name evidence="7" type="ORF">TCMB3V08_LOCUS5120</name>
</gene>
<feature type="binding site" evidence="5">
    <location>
        <position position="157"/>
    </location>
    <ligand>
        <name>S-adenosyl-L-methionine</name>
        <dbReference type="ChEBI" id="CHEBI:59789"/>
    </ligand>
</feature>
<dbReference type="GO" id="GO:0005730">
    <property type="term" value="C:nucleolus"/>
    <property type="evidence" value="ECO:0007669"/>
    <property type="project" value="TreeGrafter"/>
</dbReference>
<evidence type="ECO:0000259" key="6">
    <source>
        <dbReference type="PROSITE" id="PS51686"/>
    </source>
</evidence>
<feature type="binding site" evidence="5">
    <location>
        <position position="202"/>
    </location>
    <ligand>
        <name>S-adenosyl-L-methionine</name>
        <dbReference type="ChEBI" id="CHEBI:59789"/>
    </ligand>
</feature>
<dbReference type="AlphaFoldDB" id="A0A7R9P7F2"/>
<dbReference type="PRINTS" id="PR02008">
    <property type="entry name" value="RCMTFAMILY"/>
</dbReference>
<dbReference type="InterPro" id="IPR023267">
    <property type="entry name" value="RCMT"/>
</dbReference>
<sequence>MLPAVGSPRYVRVNTLLSSIEDVIEIFQAEGWQLDVTPDSYQAFLQSVSNLSEDHFIQDLHMKELLIFPKRTEFFHHHLYQNGSIFLQNKLANALVVLSSTAEDGEIEVRISSSLLPVYLLDPCPNSVVLDMCAAPGMKTTHIAAKMNNKGTIYAVEKNPSRYETLCELVRKSGAIFVKTIRNDVLMVDSSNCPDVEYILVDPSCSGTGQGPSLDKYWSRPVTGQIQVEARYWTNTGRGPLLDKYTSRPITGQILVEARYWTNTGQGPSLDKYTSRPVTGQIQVEARYWTNTGRGPSLDKYWSRPVTGQIQVKACYWTNTGIVDRVSMYPEEKCSSERLQRLAYFQVILLEHALSKFPNVKRVVYSTCSLNVEENEEVVEKALSYTKANPSNPQFRLASNLLKGSWEKPPPVHPTEIRTSISPSSAVGLNTTSALANYAIEAGL</sequence>
<dbReference type="Pfam" id="PF21148">
    <property type="entry name" value="NSUN5_fdxn-like"/>
    <property type="match status" value="1"/>
</dbReference>
<evidence type="ECO:0000256" key="1">
    <source>
        <dbReference type="ARBA" id="ARBA00022603"/>
    </source>
</evidence>
<dbReference type="GO" id="GO:0008173">
    <property type="term" value="F:RNA methyltransferase activity"/>
    <property type="evidence" value="ECO:0007669"/>
    <property type="project" value="InterPro"/>
</dbReference>
<keyword evidence="4 5" id="KW-0694">RNA-binding</keyword>
<feature type="active site" description="Nucleophile" evidence="5">
    <location>
        <position position="368"/>
    </location>
</feature>
<evidence type="ECO:0000313" key="7">
    <source>
        <dbReference type="EMBL" id="CAD7572470.1"/>
    </source>
</evidence>
<organism evidence="7">
    <name type="scientific">Timema californicum</name>
    <name type="common">California timema</name>
    <name type="synonym">Walking stick</name>
    <dbReference type="NCBI Taxonomy" id="61474"/>
    <lineage>
        <taxon>Eukaryota</taxon>
        <taxon>Metazoa</taxon>
        <taxon>Ecdysozoa</taxon>
        <taxon>Arthropoda</taxon>
        <taxon>Hexapoda</taxon>
        <taxon>Insecta</taxon>
        <taxon>Pterygota</taxon>
        <taxon>Neoptera</taxon>
        <taxon>Polyneoptera</taxon>
        <taxon>Phasmatodea</taxon>
        <taxon>Timematodea</taxon>
        <taxon>Timematoidea</taxon>
        <taxon>Timematidae</taxon>
        <taxon>Timema</taxon>
    </lineage>
</organism>
<dbReference type="Pfam" id="PF01189">
    <property type="entry name" value="Methyltr_RsmB-F"/>
    <property type="match status" value="2"/>
</dbReference>
<evidence type="ECO:0000256" key="3">
    <source>
        <dbReference type="ARBA" id="ARBA00022691"/>
    </source>
</evidence>
<protein>
    <submittedName>
        <fullName evidence="7">(California timema) hypothetical protein</fullName>
    </submittedName>
</protein>
<keyword evidence="2 5" id="KW-0808">Transferase</keyword>
<comment type="caution">
    <text evidence="5">Lacks conserved residue(s) required for the propagation of feature annotation.</text>
</comment>
<dbReference type="PANTHER" id="PTHR22807:SF4">
    <property type="entry name" value="28S RRNA (CYTOSINE-C(5))-METHYLTRANSFERASE"/>
    <property type="match status" value="1"/>
</dbReference>
<proteinExistence type="inferred from homology"/>
<dbReference type="GO" id="GO:0070475">
    <property type="term" value="P:rRNA base methylation"/>
    <property type="evidence" value="ECO:0007669"/>
    <property type="project" value="TreeGrafter"/>
</dbReference>
<name>A0A7R9P7F2_TIMCA</name>
<dbReference type="InterPro" id="IPR049561">
    <property type="entry name" value="NSUN5_7_fdxn-like"/>
</dbReference>
<reference evidence="7" key="1">
    <citation type="submission" date="2020-11" db="EMBL/GenBank/DDBJ databases">
        <authorList>
            <person name="Tran Van P."/>
        </authorList>
    </citation>
    <scope>NUCLEOTIDE SEQUENCE</scope>
</reference>
<dbReference type="Gene3D" id="3.30.70.1170">
    <property type="entry name" value="Sun protein, domain 3"/>
    <property type="match status" value="1"/>
</dbReference>
<dbReference type="PROSITE" id="PS51686">
    <property type="entry name" value="SAM_MT_RSMB_NOP"/>
    <property type="match status" value="1"/>
</dbReference>
<evidence type="ECO:0000256" key="2">
    <source>
        <dbReference type="ARBA" id="ARBA00022679"/>
    </source>
</evidence>
<keyword evidence="1 5" id="KW-0489">Methyltransferase</keyword>
<accession>A0A7R9P7F2</accession>
<feature type="domain" description="SAM-dependent MTase RsmB/NOP-type" evidence="6">
    <location>
        <begin position="1"/>
        <end position="444"/>
    </location>
</feature>
<dbReference type="SUPFAM" id="SSF53335">
    <property type="entry name" value="S-adenosyl-L-methionine-dependent methyltransferases"/>
    <property type="match status" value="1"/>
</dbReference>
<dbReference type="PANTHER" id="PTHR22807">
    <property type="entry name" value="NOP2 YEAST -RELATED NOL1/NOP2/FMU SUN DOMAIN-CONTAINING"/>
    <property type="match status" value="1"/>
</dbReference>
<keyword evidence="3 5" id="KW-0949">S-adenosyl-L-methionine</keyword>
<evidence type="ECO:0000256" key="5">
    <source>
        <dbReference type="PROSITE-ProRule" id="PRU01023"/>
    </source>
</evidence>
<feature type="binding site" evidence="5">
    <location>
        <position position="184"/>
    </location>
    <ligand>
        <name>S-adenosyl-L-methionine</name>
        <dbReference type="ChEBI" id="CHEBI:59789"/>
    </ligand>
</feature>